<accession>A7EBY9</accession>
<proteinExistence type="predicted"/>
<protein>
    <submittedName>
        <fullName evidence="1">Uncharacterized protein</fullName>
    </submittedName>
</protein>
<evidence type="ECO:0000313" key="1">
    <source>
        <dbReference type="EMBL" id="EDN99967.1"/>
    </source>
</evidence>
<dbReference type="GeneID" id="5492889"/>
<dbReference type="EMBL" id="CH476623">
    <property type="protein sequence ID" value="EDN99967.1"/>
    <property type="molecule type" value="Genomic_DNA"/>
</dbReference>
<dbReference type="Proteomes" id="UP000001312">
    <property type="component" value="Unassembled WGS sequence"/>
</dbReference>
<name>A7EBY9_SCLS1</name>
<dbReference type="RefSeq" id="XP_001596605.1">
    <property type="nucleotide sequence ID" value="XM_001596555.1"/>
</dbReference>
<evidence type="ECO:0000313" key="2">
    <source>
        <dbReference type="Proteomes" id="UP000001312"/>
    </source>
</evidence>
<dbReference type="InParanoid" id="A7EBY9"/>
<sequence>MSKLAEGGEILRTDYHTIFKRLIIGKIERMGLWFNTGWVSRYENGCGLADSRIM</sequence>
<keyword evidence="2" id="KW-1185">Reference proteome</keyword>
<dbReference type="HOGENOM" id="CLU_3051784_0_0_1"/>
<organism evidence="1 2">
    <name type="scientific">Sclerotinia sclerotiorum (strain ATCC 18683 / 1980 / Ss-1)</name>
    <name type="common">White mold</name>
    <name type="synonym">Whetzelinia sclerotiorum</name>
    <dbReference type="NCBI Taxonomy" id="665079"/>
    <lineage>
        <taxon>Eukaryota</taxon>
        <taxon>Fungi</taxon>
        <taxon>Dikarya</taxon>
        <taxon>Ascomycota</taxon>
        <taxon>Pezizomycotina</taxon>
        <taxon>Leotiomycetes</taxon>
        <taxon>Helotiales</taxon>
        <taxon>Sclerotiniaceae</taxon>
        <taxon>Sclerotinia</taxon>
    </lineage>
</organism>
<reference evidence="2" key="1">
    <citation type="journal article" date="2011" name="PLoS Genet.">
        <title>Genomic analysis of the necrotrophic fungal pathogens Sclerotinia sclerotiorum and Botrytis cinerea.</title>
        <authorList>
            <person name="Amselem J."/>
            <person name="Cuomo C.A."/>
            <person name="van Kan J.A."/>
            <person name="Viaud M."/>
            <person name="Benito E.P."/>
            <person name="Couloux A."/>
            <person name="Coutinho P.M."/>
            <person name="de Vries R.P."/>
            <person name="Dyer P.S."/>
            <person name="Fillinger S."/>
            <person name="Fournier E."/>
            <person name="Gout L."/>
            <person name="Hahn M."/>
            <person name="Kohn L."/>
            <person name="Lapalu N."/>
            <person name="Plummer K.M."/>
            <person name="Pradier J.M."/>
            <person name="Quevillon E."/>
            <person name="Sharon A."/>
            <person name="Simon A."/>
            <person name="ten Have A."/>
            <person name="Tudzynski B."/>
            <person name="Tudzynski P."/>
            <person name="Wincker P."/>
            <person name="Andrew M."/>
            <person name="Anthouard V."/>
            <person name="Beever R.E."/>
            <person name="Beffa R."/>
            <person name="Benoit I."/>
            <person name="Bouzid O."/>
            <person name="Brault B."/>
            <person name="Chen Z."/>
            <person name="Choquer M."/>
            <person name="Collemare J."/>
            <person name="Cotton P."/>
            <person name="Danchin E.G."/>
            <person name="Da Silva C."/>
            <person name="Gautier A."/>
            <person name="Giraud C."/>
            <person name="Giraud T."/>
            <person name="Gonzalez C."/>
            <person name="Grossetete S."/>
            <person name="Guldener U."/>
            <person name="Henrissat B."/>
            <person name="Howlett B.J."/>
            <person name="Kodira C."/>
            <person name="Kretschmer M."/>
            <person name="Lappartient A."/>
            <person name="Leroch M."/>
            <person name="Levis C."/>
            <person name="Mauceli E."/>
            <person name="Neuveglise C."/>
            <person name="Oeser B."/>
            <person name="Pearson M."/>
            <person name="Poulain J."/>
            <person name="Poussereau N."/>
            <person name="Quesneville H."/>
            <person name="Rascle C."/>
            <person name="Schumacher J."/>
            <person name="Segurens B."/>
            <person name="Sexton A."/>
            <person name="Silva E."/>
            <person name="Sirven C."/>
            <person name="Soanes D.M."/>
            <person name="Talbot N.J."/>
            <person name="Templeton M."/>
            <person name="Yandava C."/>
            <person name="Yarden O."/>
            <person name="Zeng Q."/>
            <person name="Rollins J.A."/>
            <person name="Lebrun M.H."/>
            <person name="Dickman M."/>
        </authorList>
    </citation>
    <scope>NUCLEOTIDE SEQUENCE [LARGE SCALE GENOMIC DNA]</scope>
    <source>
        <strain evidence="2">ATCC 18683 / 1980 / Ss-1</strain>
    </source>
</reference>
<dbReference type="KEGG" id="ssl:SS1G_02825"/>
<dbReference type="AlphaFoldDB" id="A7EBY9"/>
<gene>
    <name evidence="1" type="ORF">SS1G_02825</name>
</gene>